<sequence>MSTRLGPATQVPIQFFLDHVLPPLDAEIDTDAVLAKLRRYGKGPHRAITKAGRWCGFSVDPAKIKGPHSGSAFANWPRVVDAIARCGAPTGKCMKPSLRLVNNPSPGRDAEDCSVRAAPDAYMVAPDVLAGKTEVPWTSIAVIGEYETYASDKDDNVSKITRSISRAFEDPRRRFVFGFTIEDTAMRLWFCDRTQLIVSTYVNFITEHKIVVHTFLSLIYAEPHHLGWDSTIKLIEDVNKDLQYDFTVERGDGSTAVFRSLSCISHAGSKTVLSKGTRVWRVVSLVNGVPTGEPAVLKDEWVHEELEREGTTLQEIQQYDRSDEFQGTFFKSFLTALAHGDVVLRSPTGAHAPYCDRTRQHDVNARAYVAGMALPDVSLFAPRGVVLAHLVSVGENFALTGCRVHYRIVFKECCAPLTLSMPLHIVFSALGEVCEALKVMHRAGWVHRDVSIGNIMLDVTGRAKLVDLEYAKKMGDKSVPELSVVSFNLSSNLGFDGR</sequence>
<keyword evidence="2" id="KW-1185">Reference proteome</keyword>
<reference evidence="1" key="1">
    <citation type="submission" date="2022-07" db="EMBL/GenBank/DDBJ databases">
        <title>Genome Sequence of Phlebia brevispora.</title>
        <authorList>
            <person name="Buettner E."/>
        </authorList>
    </citation>
    <scope>NUCLEOTIDE SEQUENCE</scope>
    <source>
        <strain evidence="1">MPL23</strain>
    </source>
</reference>
<evidence type="ECO:0000313" key="2">
    <source>
        <dbReference type="Proteomes" id="UP001148662"/>
    </source>
</evidence>
<gene>
    <name evidence="1" type="ORF">NM688_g7837</name>
</gene>
<dbReference type="EMBL" id="JANHOG010001937">
    <property type="protein sequence ID" value="KAJ3529563.1"/>
    <property type="molecule type" value="Genomic_DNA"/>
</dbReference>
<organism evidence="1 2">
    <name type="scientific">Phlebia brevispora</name>
    <dbReference type="NCBI Taxonomy" id="194682"/>
    <lineage>
        <taxon>Eukaryota</taxon>
        <taxon>Fungi</taxon>
        <taxon>Dikarya</taxon>
        <taxon>Basidiomycota</taxon>
        <taxon>Agaricomycotina</taxon>
        <taxon>Agaricomycetes</taxon>
        <taxon>Polyporales</taxon>
        <taxon>Meruliaceae</taxon>
        <taxon>Phlebia</taxon>
    </lineage>
</organism>
<protein>
    <submittedName>
        <fullName evidence="1">Uncharacterized protein</fullName>
    </submittedName>
</protein>
<proteinExistence type="predicted"/>
<evidence type="ECO:0000313" key="1">
    <source>
        <dbReference type="EMBL" id="KAJ3529563.1"/>
    </source>
</evidence>
<dbReference type="Proteomes" id="UP001148662">
    <property type="component" value="Unassembled WGS sequence"/>
</dbReference>
<name>A0ACC1S0R1_9APHY</name>
<comment type="caution">
    <text evidence="1">The sequence shown here is derived from an EMBL/GenBank/DDBJ whole genome shotgun (WGS) entry which is preliminary data.</text>
</comment>
<accession>A0ACC1S0R1</accession>